<evidence type="ECO:0000313" key="4">
    <source>
        <dbReference type="Proteomes" id="UP000326912"/>
    </source>
</evidence>
<accession>A0A5J4KJU0</accession>
<evidence type="ECO:0000256" key="2">
    <source>
        <dbReference type="SAM" id="Phobius"/>
    </source>
</evidence>
<evidence type="ECO:0000313" key="3">
    <source>
        <dbReference type="EMBL" id="GER86421.1"/>
    </source>
</evidence>
<gene>
    <name evidence="3" type="ORF">KDW_05830</name>
</gene>
<dbReference type="AlphaFoldDB" id="A0A5J4KJU0"/>
<evidence type="ECO:0000256" key="1">
    <source>
        <dbReference type="SAM" id="MobiDB-lite"/>
    </source>
</evidence>
<evidence type="ECO:0008006" key="5">
    <source>
        <dbReference type="Google" id="ProtNLM"/>
    </source>
</evidence>
<feature type="region of interest" description="Disordered" evidence="1">
    <location>
        <begin position="104"/>
        <end position="161"/>
    </location>
</feature>
<reference evidence="3 4" key="1">
    <citation type="submission" date="2019-10" db="EMBL/GenBank/DDBJ databases">
        <title>Dictyobacter vulcani sp. nov., within the class Ktedonobacteria, isolated from soil of volcanic Mt. Zao.</title>
        <authorList>
            <person name="Zheng Y."/>
            <person name="Wang C.M."/>
            <person name="Sakai Y."/>
            <person name="Abe K."/>
            <person name="Yokota A."/>
            <person name="Yabe S."/>
        </authorList>
    </citation>
    <scope>NUCLEOTIDE SEQUENCE [LARGE SCALE GENOMIC DNA]</scope>
    <source>
        <strain evidence="3 4">W12</strain>
    </source>
</reference>
<protein>
    <recommendedName>
        <fullName evidence="5">Zinc-ribbon domain-containing protein</fullName>
    </recommendedName>
</protein>
<dbReference type="Proteomes" id="UP000326912">
    <property type="component" value="Unassembled WGS sequence"/>
</dbReference>
<feature type="transmembrane region" description="Helical" evidence="2">
    <location>
        <begin position="230"/>
        <end position="249"/>
    </location>
</feature>
<comment type="caution">
    <text evidence="3">The sequence shown here is derived from an EMBL/GenBank/DDBJ whole genome shotgun (WGS) entry which is preliminary data.</text>
</comment>
<keyword evidence="4" id="KW-1185">Reference proteome</keyword>
<proteinExistence type="predicted"/>
<feature type="transmembrane region" description="Helical" evidence="2">
    <location>
        <begin position="195"/>
        <end position="218"/>
    </location>
</feature>
<dbReference type="EMBL" id="BKZW01000001">
    <property type="protein sequence ID" value="GER86421.1"/>
    <property type="molecule type" value="Genomic_DNA"/>
</dbReference>
<keyword evidence="2" id="KW-0812">Transmembrane</keyword>
<keyword evidence="2" id="KW-0472">Membrane</keyword>
<organism evidence="3 4">
    <name type="scientific">Dictyobacter vulcani</name>
    <dbReference type="NCBI Taxonomy" id="2607529"/>
    <lineage>
        <taxon>Bacteria</taxon>
        <taxon>Bacillati</taxon>
        <taxon>Chloroflexota</taxon>
        <taxon>Ktedonobacteria</taxon>
        <taxon>Ktedonobacterales</taxon>
        <taxon>Dictyobacteraceae</taxon>
        <taxon>Dictyobacter</taxon>
    </lineage>
</organism>
<dbReference type="RefSeq" id="WP_151754555.1">
    <property type="nucleotide sequence ID" value="NZ_BKZW01000001.1"/>
</dbReference>
<feature type="region of interest" description="Disordered" evidence="1">
    <location>
        <begin position="48"/>
        <end position="70"/>
    </location>
</feature>
<keyword evidence="2" id="KW-1133">Transmembrane helix</keyword>
<feature type="compositionally biased region" description="Polar residues" evidence="1">
    <location>
        <begin position="48"/>
        <end position="62"/>
    </location>
</feature>
<name>A0A5J4KJU0_9CHLR</name>
<feature type="compositionally biased region" description="Polar residues" evidence="1">
    <location>
        <begin position="119"/>
        <end position="133"/>
    </location>
</feature>
<sequence>MIFCGQCGLQLAPGSTRCPRCGATIEETGASTSTGGDFHADDATVATPSLLNRNPPTSQTPAGQKPLILRPGTSGAQTNINDYGTNAPLDYEATSMMEQANPNTAQQMGSSYPGYPPQSGGNYPTQSGGNYPPQNMYPGTGTTHGGGSYGTGMSYPNLPPQQMDMGYSQPQAQNQYHQQQAEQAARAARGRTTGLILVLCGLIFILTAVVLFALQSGLFGGHKALIPENTHPLTTVWMLHTLITGHLFIR</sequence>